<dbReference type="PANTHER" id="PTHR11070:SF45">
    <property type="entry name" value="DNA 3'-5' HELICASE"/>
    <property type="match status" value="1"/>
</dbReference>
<dbReference type="InterPro" id="IPR027417">
    <property type="entry name" value="P-loop_NTPase"/>
</dbReference>
<dbReference type="RefSeq" id="WP_183336494.1">
    <property type="nucleotide sequence ID" value="NZ_JACHZG010000001.1"/>
</dbReference>
<dbReference type="GO" id="GO:0003677">
    <property type="term" value="F:DNA binding"/>
    <property type="evidence" value="ECO:0007669"/>
    <property type="project" value="InterPro"/>
</dbReference>
<dbReference type="GO" id="GO:0043138">
    <property type="term" value="F:3'-5' DNA helicase activity"/>
    <property type="evidence" value="ECO:0007669"/>
    <property type="project" value="TreeGrafter"/>
</dbReference>
<dbReference type="SUPFAM" id="SSF52540">
    <property type="entry name" value="P-loop containing nucleoside triphosphate hydrolases"/>
    <property type="match status" value="1"/>
</dbReference>
<dbReference type="Gene3D" id="3.40.50.300">
    <property type="entry name" value="P-loop containing nucleotide triphosphate hydrolases"/>
    <property type="match status" value="2"/>
</dbReference>
<gene>
    <name evidence="1" type="ORF">FHX39_000477</name>
</gene>
<organism evidence="1 2">
    <name type="scientific">Microlunatus antarcticus</name>
    <dbReference type="NCBI Taxonomy" id="53388"/>
    <lineage>
        <taxon>Bacteria</taxon>
        <taxon>Bacillati</taxon>
        <taxon>Actinomycetota</taxon>
        <taxon>Actinomycetes</taxon>
        <taxon>Propionibacteriales</taxon>
        <taxon>Propionibacteriaceae</taxon>
        <taxon>Microlunatus</taxon>
    </lineage>
</organism>
<dbReference type="InterPro" id="IPR000212">
    <property type="entry name" value="DNA_helicase_UvrD/REP"/>
</dbReference>
<proteinExistence type="predicted"/>
<keyword evidence="1" id="KW-0067">ATP-binding</keyword>
<evidence type="ECO:0000313" key="1">
    <source>
        <dbReference type="EMBL" id="MBB3325533.1"/>
    </source>
</evidence>
<dbReference type="AlphaFoldDB" id="A0A7W5JSR6"/>
<dbReference type="GO" id="GO:0005829">
    <property type="term" value="C:cytosol"/>
    <property type="evidence" value="ECO:0007669"/>
    <property type="project" value="TreeGrafter"/>
</dbReference>
<evidence type="ECO:0000313" key="2">
    <source>
        <dbReference type="Proteomes" id="UP000565572"/>
    </source>
</evidence>
<keyword evidence="1" id="KW-0378">Hydrolase</keyword>
<name>A0A7W5JSR6_9ACTN</name>
<dbReference type="GO" id="GO:0005524">
    <property type="term" value="F:ATP binding"/>
    <property type="evidence" value="ECO:0007669"/>
    <property type="project" value="InterPro"/>
</dbReference>
<sequence>MRAEPSHPPPDPLAAEQTHLDESRAALTQMRRQTAGLTAQGADRIATEHLKQVLHRRMLSLQDDPTVPLFFGRLDYATDLGAEHDETLYVGRRHITGEAGGEPLVIDWRAGMSLPFYRARPADPMHVRRRRRFGFSSGALTAYEDEDLVGGPAVEGAERGTGSSILQAEIERPRTGPMRDIVSTIQPEQDVIVRAGLDQSVCVQGAPGTGKTAVGLHRAAYLLYAHREQLSRSGVLVVGPNASFLSYIGDVLPALGEIDAGQATVESMLADATELEVRGTEPAARARLKGDARLAEVLRRAVWSHVAPATGTLVLPRGIHQWRVPAYLADEVVAELRERGVRYEAGRTMLAQRLAHQVLLRMEAAGDSPDDRVQAAVARSREVKAYVSGLWPALDPARLVLRLLTDAPFLAEAAAGLLDDDEQRELQGGRPGRTPRSARWTLADVALVDEARDVLMRTPSLGHVVLDEAQDLSPMMLRAVGRRASTGSMTVLGDLAQATTPWSVGSWEESLAHLGQPDAVVTELVEGFRVPGLVIDYAARLLPVIAPTLTPPYSVRRSAGELDLRRSDAPLTATVTAAREQLEQAGTVGVVVADAQVAEVAAALGGAGVAYALLGEGTAEADPEDHADVRRVELVPASLVKGLEFDHVVLLEPARLVAAEADEVTGLRRLYVCLTRAVTTLVVVHAADLPLALAA</sequence>
<accession>A0A7W5JSR6</accession>
<keyword evidence="1" id="KW-0347">Helicase</keyword>
<comment type="caution">
    <text evidence="1">The sequence shown here is derived from an EMBL/GenBank/DDBJ whole genome shotgun (WGS) entry which is preliminary data.</text>
</comment>
<reference evidence="1 2" key="1">
    <citation type="submission" date="2020-08" db="EMBL/GenBank/DDBJ databases">
        <title>Sequencing the genomes of 1000 actinobacteria strains.</title>
        <authorList>
            <person name="Klenk H.-P."/>
        </authorList>
    </citation>
    <scope>NUCLEOTIDE SEQUENCE [LARGE SCALE GENOMIC DNA]</scope>
    <source>
        <strain evidence="1 2">DSM 11053</strain>
    </source>
</reference>
<dbReference type="PANTHER" id="PTHR11070">
    <property type="entry name" value="UVRD / RECB / PCRA DNA HELICASE FAMILY MEMBER"/>
    <property type="match status" value="1"/>
</dbReference>
<protein>
    <submittedName>
        <fullName evidence="1">DNA helicase IV</fullName>
    </submittedName>
</protein>
<dbReference type="EMBL" id="JACHZG010000001">
    <property type="protein sequence ID" value="MBB3325533.1"/>
    <property type="molecule type" value="Genomic_DNA"/>
</dbReference>
<dbReference type="GO" id="GO:0000725">
    <property type="term" value="P:recombinational repair"/>
    <property type="evidence" value="ECO:0007669"/>
    <property type="project" value="TreeGrafter"/>
</dbReference>
<keyword evidence="1" id="KW-0547">Nucleotide-binding</keyword>
<keyword evidence="2" id="KW-1185">Reference proteome</keyword>
<dbReference type="Proteomes" id="UP000565572">
    <property type="component" value="Unassembled WGS sequence"/>
</dbReference>